<keyword evidence="3" id="KW-0812">Transmembrane</keyword>
<evidence type="ECO:0000256" key="3">
    <source>
        <dbReference type="SAM" id="Phobius"/>
    </source>
</evidence>
<evidence type="ECO:0000313" key="5">
    <source>
        <dbReference type="EMBL" id="TDC54444.1"/>
    </source>
</evidence>
<feature type="domain" description="Cell envelope-related transcriptional attenuator" evidence="4">
    <location>
        <begin position="121"/>
        <end position="264"/>
    </location>
</feature>
<keyword evidence="6" id="KW-1185">Reference proteome</keyword>
<dbReference type="OrthoDB" id="9782542at2"/>
<organism evidence="5 6">
    <name type="scientific">Jiangella ureilytica</name>
    <dbReference type="NCBI Taxonomy" id="2530374"/>
    <lineage>
        <taxon>Bacteria</taxon>
        <taxon>Bacillati</taxon>
        <taxon>Actinomycetota</taxon>
        <taxon>Actinomycetes</taxon>
        <taxon>Jiangellales</taxon>
        <taxon>Jiangellaceae</taxon>
        <taxon>Jiangella</taxon>
    </lineage>
</organism>
<comment type="similarity">
    <text evidence="1">Belongs to the LytR/CpsA/Psr (LCP) family.</text>
</comment>
<dbReference type="AlphaFoldDB" id="A0A4R4RXG7"/>
<accession>A0A4R4RXG7</accession>
<gene>
    <name evidence="5" type="ORF">E1212_02785</name>
</gene>
<dbReference type="InterPro" id="IPR050922">
    <property type="entry name" value="LytR/CpsA/Psr_CW_biosynth"/>
</dbReference>
<name>A0A4R4RXG7_9ACTN</name>
<evidence type="ECO:0000259" key="4">
    <source>
        <dbReference type="Pfam" id="PF03816"/>
    </source>
</evidence>
<keyword evidence="3" id="KW-0472">Membrane</keyword>
<dbReference type="Gene3D" id="3.40.630.190">
    <property type="entry name" value="LCP protein"/>
    <property type="match status" value="1"/>
</dbReference>
<evidence type="ECO:0000256" key="2">
    <source>
        <dbReference type="SAM" id="MobiDB-lite"/>
    </source>
</evidence>
<dbReference type="Pfam" id="PF03816">
    <property type="entry name" value="LytR_cpsA_psr"/>
    <property type="match status" value="1"/>
</dbReference>
<protein>
    <submittedName>
        <fullName evidence="5">LytR family transcriptional regulator</fullName>
    </submittedName>
</protein>
<dbReference type="PANTHER" id="PTHR33392:SF6">
    <property type="entry name" value="POLYISOPRENYL-TEICHOIC ACID--PEPTIDOGLYCAN TEICHOIC ACID TRANSFERASE TAGU"/>
    <property type="match status" value="1"/>
</dbReference>
<feature type="region of interest" description="Disordered" evidence="2">
    <location>
        <begin position="1"/>
        <end position="41"/>
    </location>
</feature>
<dbReference type="InterPro" id="IPR004474">
    <property type="entry name" value="LytR_CpsA_psr"/>
</dbReference>
<feature type="transmembrane region" description="Helical" evidence="3">
    <location>
        <begin position="47"/>
        <end position="70"/>
    </location>
</feature>
<dbReference type="EMBL" id="SMKL01000004">
    <property type="protein sequence ID" value="TDC54444.1"/>
    <property type="molecule type" value="Genomic_DNA"/>
</dbReference>
<dbReference type="NCBIfam" id="TIGR00350">
    <property type="entry name" value="lytR_cpsA_psr"/>
    <property type="match status" value="1"/>
</dbReference>
<evidence type="ECO:0000313" key="6">
    <source>
        <dbReference type="Proteomes" id="UP000295621"/>
    </source>
</evidence>
<sequence>MPADAYGPADTDGLGGPPATPPPTRRRRDGAEPPARPKKRRSGAGRFFRWLLAILLVIVVALGVLIWYVWGRIEKVDAIPEDHGSALSEGRVFLLVGSDSREDLTDEEQSELGTGSTEGQRTDTIMLLHVPGGGAQNALVSIPRDSVVDIPGHGENRINAAFAFGGAPLLVQTIEASTGVAIDDYVQIGFGGFAGIVDALGGVEMCLDEPVQDEQAHIDLPAGCQVLDGPNALGYARARHFDPTSDIGRVQRQRELISAIADKALSPGTLVNPIELTRTALAGGDALVLDENTGPMDMFAFARGIGSVSGGSGATITVPLGSVGNTVTWDPELAGALWTALQNGDDIPPEVIEAQP</sequence>
<evidence type="ECO:0000256" key="1">
    <source>
        <dbReference type="ARBA" id="ARBA00006068"/>
    </source>
</evidence>
<dbReference type="PANTHER" id="PTHR33392">
    <property type="entry name" value="POLYISOPRENYL-TEICHOIC ACID--PEPTIDOGLYCAN TEICHOIC ACID TRANSFERASE TAGU"/>
    <property type="match status" value="1"/>
</dbReference>
<keyword evidence="3" id="KW-1133">Transmembrane helix</keyword>
<dbReference type="Proteomes" id="UP000295621">
    <property type="component" value="Unassembled WGS sequence"/>
</dbReference>
<reference evidence="5 6" key="1">
    <citation type="submission" date="2019-02" db="EMBL/GenBank/DDBJ databases">
        <title>Draft genome sequences of novel Actinobacteria.</title>
        <authorList>
            <person name="Sahin N."/>
            <person name="Ay H."/>
            <person name="Saygin H."/>
        </authorList>
    </citation>
    <scope>NUCLEOTIDE SEQUENCE [LARGE SCALE GENOMIC DNA]</scope>
    <source>
        <strain evidence="5 6">KC603</strain>
    </source>
</reference>
<proteinExistence type="inferred from homology"/>
<comment type="caution">
    <text evidence="5">The sequence shown here is derived from an EMBL/GenBank/DDBJ whole genome shotgun (WGS) entry which is preliminary data.</text>
</comment>